<evidence type="ECO:0000259" key="3">
    <source>
        <dbReference type="PROSITE" id="PS51205"/>
    </source>
</evidence>
<comment type="caution">
    <text evidence="4">The sequence shown here is derived from an EMBL/GenBank/DDBJ whole genome shotgun (WGS) entry which is preliminary data.</text>
</comment>
<keyword evidence="2" id="KW-0812">Transmembrane</keyword>
<feature type="transmembrane region" description="Helical" evidence="2">
    <location>
        <begin position="256"/>
        <end position="273"/>
    </location>
</feature>
<dbReference type="AlphaFoldDB" id="A0AAV0UXV5"/>
<dbReference type="EMBL" id="CANTFL010001451">
    <property type="protein sequence ID" value="CAI5741692.1"/>
    <property type="molecule type" value="Genomic_DNA"/>
</dbReference>
<reference evidence="4" key="1">
    <citation type="submission" date="2022-12" db="EMBL/GenBank/DDBJ databases">
        <authorList>
            <person name="Webb A."/>
        </authorList>
    </citation>
    <scope>NUCLEOTIDE SEQUENCE</scope>
    <source>
        <strain evidence="4">Hp1</strain>
    </source>
</reference>
<dbReference type="PROSITE" id="PS51205">
    <property type="entry name" value="VPS9"/>
    <property type="match status" value="1"/>
</dbReference>
<dbReference type="SUPFAM" id="SSF109993">
    <property type="entry name" value="VPS9 domain"/>
    <property type="match status" value="1"/>
</dbReference>
<keyword evidence="2" id="KW-1133">Transmembrane helix</keyword>
<evidence type="ECO:0000256" key="1">
    <source>
        <dbReference type="SAM" id="MobiDB-lite"/>
    </source>
</evidence>
<dbReference type="Pfam" id="PF02204">
    <property type="entry name" value="VPS9"/>
    <property type="match status" value="1"/>
</dbReference>
<accession>A0AAV0UXV5</accession>
<dbReference type="Gene3D" id="1.20.1050.80">
    <property type="entry name" value="VPS9 domain"/>
    <property type="match status" value="1"/>
</dbReference>
<sequence>MPNVSTTGSSAASRTDLFASSSVSFADPFHGHSFFPLELDALSAIDRSLVLFRHCSVCHERLLTLYRPGTTLTATTSTAAALVVSATRTLVAPHATTRGICQCLACGVFVHRSCASFAHLHRYCRGHARVVPVCSHVDASAADVRCPDAVMSLQDREKRCKTGTKARAGVETFTLAALIDELDGSAVVRVNSRPSPLVGENATPKQQHLETASKFVKMLVPVVAAGGVVGAFAVGPSVAVLAGLNMLITSVGAETVMAGIGLTASAAAAATVTHQSKVKAVKRSKERLRKGEWAMEICWNCMKNFAGAASDDACRKDAEFLRRFQRPRSRYSERKQQSPTGDVSADCVGVGSSNEERLTPRETVPDDAEVYRFLFGLFASPGELLGQMNVQLCEAFRKRYTDRHRKRLRRSSFTGKSSSARVLGARAMAKDTLQDTKMYVAHVLGATLQCLPSLASTPESISSCTLAVERIIYDDIHAMVFSEFQSAFKEAETAFADNLADIRREQSYHSSPLLRLPRSGQEGDGNNRTAAFQHPVLADDLQKAEAQLVVMMQETSSPLLKLVLLCDAFRNICCFAEKLHQSASNTDLLIPILCAFFVECPSVCHAGSSFVAEIAFISFFTNGGGKGVEGYVLTTLQAAIQVIVAVDVPNGHAKELELFAHDNDSEATDEADVDDREFFDAVSIPT</sequence>
<proteinExistence type="predicted"/>
<evidence type="ECO:0000256" key="2">
    <source>
        <dbReference type="SAM" id="Phobius"/>
    </source>
</evidence>
<keyword evidence="5" id="KW-1185">Reference proteome</keyword>
<gene>
    <name evidence="4" type="ORF">HBR001_LOCUS8603</name>
</gene>
<dbReference type="InterPro" id="IPR037191">
    <property type="entry name" value="VPS9_dom_sf"/>
</dbReference>
<dbReference type="Proteomes" id="UP001162031">
    <property type="component" value="Unassembled WGS sequence"/>
</dbReference>
<evidence type="ECO:0000313" key="4">
    <source>
        <dbReference type="EMBL" id="CAI5741692.1"/>
    </source>
</evidence>
<protein>
    <recommendedName>
        <fullName evidence="3">VPS9 domain-containing protein</fullName>
    </recommendedName>
</protein>
<feature type="domain" description="VPS9" evidence="3">
    <location>
        <begin position="489"/>
        <end position="652"/>
    </location>
</feature>
<feature type="transmembrane region" description="Helical" evidence="2">
    <location>
        <begin position="218"/>
        <end position="244"/>
    </location>
</feature>
<keyword evidence="2" id="KW-0472">Membrane</keyword>
<feature type="region of interest" description="Disordered" evidence="1">
    <location>
        <begin position="328"/>
        <end position="362"/>
    </location>
</feature>
<name>A0AAV0UXV5_HYABA</name>
<dbReference type="InterPro" id="IPR003123">
    <property type="entry name" value="VPS9"/>
</dbReference>
<evidence type="ECO:0000313" key="5">
    <source>
        <dbReference type="Proteomes" id="UP001162031"/>
    </source>
</evidence>
<organism evidence="4 5">
    <name type="scientific">Hyaloperonospora brassicae</name>
    <name type="common">Brassica downy mildew</name>
    <name type="synonym">Peronospora brassicae</name>
    <dbReference type="NCBI Taxonomy" id="162125"/>
    <lineage>
        <taxon>Eukaryota</taxon>
        <taxon>Sar</taxon>
        <taxon>Stramenopiles</taxon>
        <taxon>Oomycota</taxon>
        <taxon>Peronosporomycetes</taxon>
        <taxon>Peronosporales</taxon>
        <taxon>Peronosporaceae</taxon>
        <taxon>Hyaloperonospora</taxon>
    </lineage>
</organism>